<comment type="subcellular location">
    <subcellularLocation>
        <location evidence="1">Cell membrane</location>
        <topology evidence="1">Multi-pass membrane protein</topology>
    </subcellularLocation>
</comment>
<feature type="region of interest" description="Disordered" evidence="6">
    <location>
        <begin position="62"/>
        <end position="160"/>
    </location>
</feature>
<keyword evidence="2" id="KW-1003">Cell membrane</keyword>
<keyword evidence="3 7" id="KW-0812">Transmembrane</keyword>
<evidence type="ECO:0000259" key="8">
    <source>
        <dbReference type="Pfam" id="PF13396"/>
    </source>
</evidence>
<feature type="transmembrane region" description="Helical" evidence="7">
    <location>
        <begin position="35"/>
        <end position="55"/>
    </location>
</feature>
<dbReference type="InterPro" id="IPR027379">
    <property type="entry name" value="CLS_N"/>
</dbReference>
<evidence type="ECO:0000256" key="1">
    <source>
        <dbReference type="ARBA" id="ARBA00004651"/>
    </source>
</evidence>
<sequence>MLRVLMILVPLALSIYAFIDCITTDEQDIRYIPKPIWAILVLLFPVVGSISWLIAGRKRAVAGGGGRGAARSAGGQGGWVAPDDNPEFLKSLNDKSRKDDGEAQADPPGDQESDQESDEERLKDWEADLRRREEELRRKGEGPGSGSGSGSDDSPPPAAS</sequence>
<evidence type="ECO:0000256" key="5">
    <source>
        <dbReference type="ARBA" id="ARBA00023136"/>
    </source>
</evidence>
<dbReference type="AlphaFoldDB" id="A0A0X3WLG9"/>
<comment type="caution">
    <text evidence="9">The sequence shown here is derived from an EMBL/GenBank/DDBJ whole genome shotgun (WGS) entry which is preliminary data.</text>
</comment>
<dbReference type="OrthoDB" id="3298527at2"/>
<accession>A0A0X3WLG9</accession>
<dbReference type="Pfam" id="PF13396">
    <property type="entry name" value="PLDc_N"/>
    <property type="match status" value="1"/>
</dbReference>
<dbReference type="RefSeq" id="WP_059145071.1">
    <property type="nucleotide sequence ID" value="NZ_LLZJ01000233.1"/>
</dbReference>
<evidence type="ECO:0000256" key="4">
    <source>
        <dbReference type="ARBA" id="ARBA00022989"/>
    </source>
</evidence>
<proteinExistence type="predicted"/>
<evidence type="ECO:0000313" key="10">
    <source>
        <dbReference type="Proteomes" id="UP000053413"/>
    </source>
</evidence>
<dbReference type="GO" id="GO:0005886">
    <property type="term" value="C:plasma membrane"/>
    <property type="evidence" value="ECO:0007669"/>
    <property type="project" value="UniProtKB-SubCell"/>
</dbReference>
<evidence type="ECO:0000256" key="7">
    <source>
        <dbReference type="SAM" id="Phobius"/>
    </source>
</evidence>
<feature type="compositionally biased region" description="Basic and acidic residues" evidence="6">
    <location>
        <begin position="120"/>
        <end position="141"/>
    </location>
</feature>
<feature type="compositionally biased region" description="Acidic residues" evidence="6">
    <location>
        <begin position="109"/>
        <end position="119"/>
    </location>
</feature>
<keyword evidence="5 7" id="KW-0472">Membrane</keyword>
<feature type="compositionally biased region" description="Basic and acidic residues" evidence="6">
    <location>
        <begin position="92"/>
        <end position="101"/>
    </location>
</feature>
<gene>
    <name evidence="9" type="ORF">ADL28_19755</name>
</gene>
<name>A0A0X3WLG9_STRVO</name>
<organism evidence="9 10">
    <name type="scientific">Streptomyces violaceusniger</name>
    <dbReference type="NCBI Taxonomy" id="68280"/>
    <lineage>
        <taxon>Bacteria</taxon>
        <taxon>Bacillati</taxon>
        <taxon>Actinomycetota</taxon>
        <taxon>Actinomycetes</taxon>
        <taxon>Kitasatosporales</taxon>
        <taxon>Streptomycetaceae</taxon>
        <taxon>Streptomyces</taxon>
        <taxon>Streptomyces violaceusniger group</taxon>
    </lineage>
</organism>
<evidence type="ECO:0000256" key="3">
    <source>
        <dbReference type="ARBA" id="ARBA00022692"/>
    </source>
</evidence>
<feature type="domain" description="Cardiolipin synthase N-terminal" evidence="8">
    <location>
        <begin position="12"/>
        <end position="57"/>
    </location>
</feature>
<feature type="compositionally biased region" description="Gly residues" evidence="6">
    <location>
        <begin position="62"/>
        <end position="78"/>
    </location>
</feature>
<dbReference type="EMBL" id="LLZJ01000233">
    <property type="protein sequence ID" value="KUL57721.1"/>
    <property type="molecule type" value="Genomic_DNA"/>
</dbReference>
<evidence type="ECO:0000313" key="9">
    <source>
        <dbReference type="EMBL" id="KUL57721.1"/>
    </source>
</evidence>
<reference evidence="10" key="1">
    <citation type="submission" date="2015-10" db="EMBL/GenBank/DDBJ databases">
        <authorList>
            <person name="Ju K.-S."/>
            <person name="Doroghazi J.R."/>
            <person name="Metcalf W.W."/>
        </authorList>
    </citation>
    <scope>NUCLEOTIDE SEQUENCE [LARGE SCALE GENOMIC DNA]</scope>
    <source>
        <strain evidence="10">NRRL F-8817</strain>
    </source>
</reference>
<evidence type="ECO:0000256" key="6">
    <source>
        <dbReference type="SAM" id="MobiDB-lite"/>
    </source>
</evidence>
<protein>
    <recommendedName>
        <fullName evidence="8">Cardiolipin synthase N-terminal domain-containing protein</fullName>
    </recommendedName>
</protein>
<keyword evidence="4 7" id="KW-1133">Transmembrane helix</keyword>
<dbReference type="GeneID" id="97433166"/>
<dbReference type="Proteomes" id="UP000053413">
    <property type="component" value="Unassembled WGS sequence"/>
</dbReference>
<evidence type="ECO:0000256" key="2">
    <source>
        <dbReference type="ARBA" id="ARBA00022475"/>
    </source>
</evidence>